<accession>A0A9X4RNN1</accession>
<evidence type="ECO:0000256" key="1">
    <source>
        <dbReference type="ARBA" id="ARBA00001933"/>
    </source>
</evidence>
<dbReference type="PROSITE" id="PS00595">
    <property type="entry name" value="AA_TRANSFER_CLASS_5"/>
    <property type="match status" value="1"/>
</dbReference>
<comment type="cofactor">
    <cofactor evidence="1 7">
        <name>pyridoxal 5'-phosphate</name>
        <dbReference type="ChEBI" id="CHEBI:597326"/>
    </cofactor>
</comment>
<dbReference type="PIRSF" id="PIRSF005572">
    <property type="entry name" value="NifS"/>
    <property type="match status" value="1"/>
</dbReference>
<dbReference type="EMBL" id="JANFML010000002">
    <property type="protein sequence ID" value="MDG4511582.1"/>
    <property type="molecule type" value="Genomic_DNA"/>
</dbReference>
<dbReference type="AlphaFoldDB" id="A0A9X4RNN1"/>
<protein>
    <submittedName>
        <fullName evidence="9">Cysteine desulfurase</fullName>
    </submittedName>
</protein>
<gene>
    <name evidence="9" type="ORF">NOL15_01675</name>
</gene>
<evidence type="ECO:0000313" key="9">
    <source>
        <dbReference type="EMBL" id="MDG4511582.1"/>
    </source>
</evidence>
<dbReference type="PANTHER" id="PTHR11601">
    <property type="entry name" value="CYSTEINE DESULFURYLASE FAMILY MEMBER"/>
    <property type="match status" value="1"/>
</dbReference>
<evidence type="ECO:0000259" key="8">
    <source>
        <dbReference type="Pfam" id="PF00266"/>
    </source>
</evidence>
<dbReference type="Gene3D" id="3.40.640.10">
    <property type="entry name" value="Type I PLP-dependent aspartate aminotransferase-like (Major domain)"/>
    <property type="match status" value="1"/>
</dbReference>
<keyword evidence="4" id="KW-0663">Pyridoxal phosphate</keyword>
<organism evidence="9 10">
    <name type="scientific">Streptococcus suis</name>
    <dbReference type="NCBI Taxonomy" id="1307"/>
    <lineage>
        <taxon>Bacteria</taxon>
        <taxon>Bacillati</taxon>
        <taxon>Bacillota</taxon>
        <taxon>Bacilli</taxon>
        <taxon>Lactobacillales</taxon>
        <taxon>Streptococcaceae</taxon>
        <taxon>Streptococcus</taxon>
    </lineage>
</organism>
<evidence type="ECO:0000256" key="4">
    <source>
        <dbReference type="ARBA" id="ARBA00022898"/>
    </source>
</evidence>
<evidence type="ECO:0000256" key="7">
    <source>
        <dbReference type="RuleBase" id="RU004504"/>
    </source>
</evidence>
<reference evidence="9" key="1">
    <citation type="submission" date="2022-07" db="EMBL/GenBank/DDBJ databases">
        <title>Whole Genome Sequencing of Streptococcus suis.</title>
        <authorList>
            <person name="Dai X."/>
            <person name="Huang J."/>
            <person name="Wang L."/>
        </authorList>
    </citation>
    <scope>NUCLEOTIDE SEQUENCE</scope>
    <source>
        <strain evidence="9">SFB2</strain>
    </source>
</reference>
<dbReference type="GO" id="GO:0046872">
    <property type="term" value="F:metal ion binding"/>
    <property type="evidence" value="ECO:0007669"/>
    <property type="project" value="UniProtKB-KW"/>
</dbReference>
<sequence length="380" mass="41400">MIYFDNAATTQTQPEVIKTYTEVATKIWGNPSSLHNLGTQATRILEASRRQIAELLGKESKEIFFTSGGTEGDNWVIKGVAFEKAHLGKHIIVSAIEHPAVKESALWLKTQGFEVDLAPVNTQGFVDVSALETLIRPDTTLVSVMAVNNEIGAIQPIQEISQLLADKPTISFHVDAVQAIGKVPTKQYLTDRVDFASFSGHKFHSVRGVGFVYIKAGKKIAPLLTGGGQESDKRSTTENVAGIAATAKALRLTLDKAADSQKQLAAMKQILVDELSKYQDVTVFSGMENFVPSILTFGIKNIRGEVIVHAFEDHQIYISTTSACSSKAGKPAGTLIAMGVPQKLAQTAVRVSLDDDNDMGQIEQFLTIFKQIYHNTQKVR</sequence>
<dbReference type="PANTHER" id="PTHR11601:SF50">
    <property type="entry name" value="CYSTEINE DESULFURASE ISCS 2-RELATED"/>
    <property type="match status" value="1"/>
</dbReference>
<dbReference type="InterPro" id="IPR015424">
    <property type="entry name" value="PyrdxlP-dep_Trfase"/>
</dbReference>
<feature type="domain" description="Aminotransferase class V" evidence="8">
    <location>
        <begin position="2"/>
        <end position="365"/>
    </location>
</feature>
<dbReference type="InterPro" id="IPR016454">
    <property type="entry name" value="Cysteine_dSase"/>
</dbReference>
<evidence type="ECO:0000256" key="6">
    <source>
        <dbReference type="ARBA" id="ARBA00023014"/>
    </source>
</evidence>
<evidence type="ECO:0000256" key="5">
    <source>
        <dbReference type="ARBA" id="ARBA00023004"/>
    </source>
</evidence>
<comment type="similarity">
    <text evidence="2">Belongs to the class-V pyridoxal-phosphate-dependent aminotransferase family. NifS/IscS subfamily.</text>
</comment>
<dbReference type="GO" id="GO:0003824">
    <property type="term" value="F:catalytic activity"/>
    <property type="evidence" value="ECO:0007669"/>
    <property type="project" value="UniProtKB-ARBA"/>
</dbReference>
<keyword evidence="6" id="KW-0411">Iron-sulfur</keyword>
<dbReference type="Pfam" id="PF00266">
    <property type="entry name" value="Aminotran_5"/>
    <property type="match status" value="1"/>
</dbReference>
<comment type="caution">
    <text evidence="9">The sequence shown here is derived from an EMBL/GenBank/DDBJ whole genome shotgun (WGS) entry which is preliminary data.</text>
</comment>
<evidence type="ECO:0000256" key="2">
    <source>
        <dbReference type="ARBA" id="ARBA00006490"/>
    </source>
</evidence>
<dbReference type="InterPro" id="IPR020578">
    <property type="entry name" value="Aminotrans_V_PyrdxlP_BS"/>
</dbReference>
<dbReference type="Gene3D" id="1.10.260.50">
    <property type="match status" value="1"/>
</dbReference>
<dbReference type="SUPFAM" id="SSF53383">
    <property type="entry name" value="PLP-dependent transferases"/>
    <property type="match status" value="1"/>
</dbReference>
<proteinExistence type="inferred from homology"/>
<dbReference type="Gene3D" id="3.90.1150.10">
    <property type="entry name" value="Aspartate Aminotransferase, domain 1"/>
    <property type="match status" value="1"/>
</dbReference>
<evidence type="ECO:0000313" key="10">
    <source>
        <dbReference type="Proteomes" id="UP001152879"/>
    </source>
</evidence>
<keyword evidence="3" id="KW-0479">Metal-binding</keyword>
<name>A0A9X4RNN1_STRSU</name>
<keyword evidence="5" id="KW-0408">Iron</keyword>
<dbReference type="Proteomes" id="UP001152879">
    <property type="component" value="Unassembled WGS sequence"/>
</dbReference>
<dbReference type="GO" id="GO:0051536">
    <property type="term" value="F:iron-sulfur cluster binding"/>
    <property type="evidence" value="ECO:0007669"/>
    <property type="project" value="UniProtKB-KW"/>
</dbReference>
<evidence type="ECO:0000256" key="3">
    <source>
        <dbReference type="ARBA" id="ARBA00022723"/>
    </source>
</evidence>
<dbReference type="InterPro" id="IPR015422">
    <property type="entry name" value="PyrdxlP-dep_Trfase_small"/>
</dbReference>
<dbReference type="InterPro" id="IPR015421">
    <property type="entry name" value="PyrdxlP-dep_Trfase_major"/>
</dbReference>
<dbReference type="InterPro" id="IPR000192">
    <property type="entry name" value="Aminotrans_V_dom"/>
</dbReference>